<name>A0A9Q3HSZ1_9BASI</name>
<reference evidence="1" key="1">
    <citation type="submission" date="2021-03" db="EMBL/GenBank/DDBJ databases">
        <title>Draft genome sequence of rust myrtle Austropuccinia psidii MF-1, a brazilian biotype.</title>
        <authorList>
            <person name="Quecine M.C."/>
            <person name="Pachon D.M.R."/>
            <person name="Bonatelli M.L."/>
            <person name="Correr F.H."/>
            <person name="Franceschini L.M."/>
            <person name="Leite T.F."/>
            <person name="Margarido G.R.A."/>
            <person name="Almeida C.A."/>
            <person name="Ferrarezi J.A."/>
            <person name="Labate C.A."/>
        </authorList>
    </citation>
    <scope>NUCLEOTIDE SEQUENCE</scope>
    <source>
        <strain evidence="1">MF-1</strain>
    </source>
</reference>
<evidence type="ECO:0000313" key="2">
    <source>
        <dbReference type="Proteomes" id="UP000765509"/>
    </source>
</evidence>
<keyword evidence="2" id="KW-1185">Reference proteome</keyword>
<proteinExistence type="predicted"/>
<protein>
    <submittedName>
        <fullName evidence="1">Uncharacterized protein</fullName>
    </submittedName>
</protein>
<dbReference type="EMBL" id="AVOT02023786">
    <property type="protein sequence ID" value="MBW0514044.1"/>
    <property type="molecule type" value="Genomic_DNA"/>
</dbReference>
<accession>A0A9Q3HSZ1</accession>
<evidence type="ECO:0000313" key="1">
    <source>
        <dbReference type="EMBL" id="MBW0514044.1"/>
    </source>
</evidence>
<comment type="caution">
    <text evidence="1">The sequence shown here is derived from an EMBL/GenBank/DDBJ whole genome shotgun (WGS) entry which is preliminary data.</text>
</comment>
<dbReference type="AlphaFoldDB" id="A0A9Q3HSZ1"/>
<organism evidence="1 2">
    <name type="scientific">Austropuccinia psidii MF-1</name>
    <dbReference type="NCBI Taxonomy" id="1389203"/>
    <lineage>
        <taxon>Eukaryota</taxon>
        <taxon>Fungi</taxon>
        <taxon>Dikarya</taxon>
        <taxon>Basidiomycota</taxon>
        <taxon>Pucciniomycotina</taxon>
        <taxon>Pucciniomycetes</taxon>
        <taxon>Pucciniales</taxon>
        <taxon>Sphaerophragmiaceae</taxon>
        <taxon>Austropuccinia</taxon>
    </lineage>
</organism>
<sequence>MLIHTVDFLVWGVLVGLKEDLSYSTIVDEICVDSLGGPSLSDMVDEVHANEEESHFLDPLTDLETALGIGVIGLQHPTLVSSDIDNLNTLPYPRSEDALLSLEDITPQNFKGALQ</sequence>
<gene>
    <name evidence="1" type="ORF">O181_053759</name>
</gene>
<dbReference type="Proteomes" id="UP000765509">
    <property type="component" value="Unassembled WGS sequence"/>
</dbReference>